<reference evidence="5" key="1">
    <citation type="submission" date="2022-07" db="EMBL/GenBank/DDBJ databases">
        <title>Genome Sequence of Physisporinus lineatus.</title>
        <authorList>
            <person name="Buettner E."/>
        </authorList>
    </citation>
    <scope>NUCLEOTIDE SEQUENCE</scope>
    <source>
        <strain evidence="5">VT162</strain>
    </source>
</reference>
<sequence length="464" mass="52072">MNVISSPLHLIERARSVIDISTLLSRNPRQGGFYPRDFDVDPHTGFFPPQPLPPLPRNFSIWEKALEEAPEVLCLAENESEEALAKRPLGEKWRKTVQSWPVLDTTRLRDNIRSLQKAHMVLAFLLHYYAHSIQKPSKDASILIPRSISVPLVAVSRELGIAPVLTFADTVLWNWEFVNPQESLSVNNIRYVNLLSGSETEQAFYVVSAAVELKGVEMLQIIEGFMNLPNTSELSAVTKIKDDLLRLKKIVDELTDIFQSVRETVDPTEFYWLCRPWWSGSESKPNSQPTWIFEDVPDYAKLDLSGPSAGQSTVMHALDVFLDIDHKLVHHHRQPAPSDNNKKADRGFMERMRRYMPGKHREYLTRVGAVPCSVRAVANLNPGLREPYNGAVDALKRLRDIHIRIACIYVVTKTNSTPPPQAGIVSCHGQGPEDGRARGTGGNQVSSLLKAGRDATNRAKLPAV</sequence>
<evidence type="ECO:0000256" key="2">
    <source>
        <dbReference type="ARBA" id="ARBA00022723"/>
    </source>
</evidence>
<dbReference type="PANTHER" id="PTHR28657">
    <property type="entry name" value="INDOLEAMINE 2,3-DIOXYGENASE"/>
    <property type="match status" value="1"/>
</dbReference>
<dbReference type="GO" id="GO:0020037">
    <property type="term" value="F:heme binding"/>
    <property type="evidence" value="ECO:0007669"/>
    <property type="project" value="InterPro"/>
</dbReference>
<evidence type="ECO:0000313" key="5">
    <source>
        <dbReference type="EMBL" id="KAJ3488997.1"/>
    </source>
</evidence>
<dbReference type="Gene3D" id="1.20.58.480">
    <property type="match status" value="1"/>
</dbReference>
<name>A0AAD5YHH2_9APHY</name>
<dbReference type="Proteomes" id="UP001212997">
    <property type="component" value="Unassembled WGS sequence"/>
</dbReference>
<evidence type="ECO:0008006" key="7">
    <source>
        <dbReference type="Google" id="ProtNLM"/>
    </source>
</evidence>
<dbReference type="AlphaFoldDB" id="A0AAD5YHH2"/>
<proteinExistence type="inferred from homology"/>
<dbReference type="Pfam" id="PF01231">
    <property type="entry name" value="IDO"/>
    <property type="match status" value="1"/>
</dbReference>
<evidence type="ECO:0000256" key="3">
    <source>
        <dbReference type="ARBA" id="ARBA00023004"/>
    </source>
</evidence>
<dbReference type="GO" id="GO:0019441">
    <property type="term" value="P:L-tryptophan catabolic process to kynurenine"/>
    <property type="evidence" value="ECO:0007669"/>
    <property type="project" value="InterPro"/>
</dbReference>
<dbReference type="SUPFAM" id="SSF140959">
    <property type="entry name" value="Indolic compounds 2,3-dioxygenase-like"/>
    <property type="match status" value="1"/>
</dbReference>
<keyword evidence="3 4" id="KW-0408">Iron</keyword>
<keyword evidence="4" id="KW-0349">Heme</keyword>
<dbReference type="GO" id="GO:0046872">
    <property type="term" value="F:metal ion binding"/>
    <property type="evidence" value="ECO:0007669"/>
    <property type="project" value="UniProtKB-KW"/>
</dbReference>
<dbReference type="GO" id="GO:0033754">
    <property type="term" value="F:indoleamine 2,3-dioxygenase activity"/>
    <property type="evidence" value="ECO:0007669"/>
    <property type="project" value="TreeGrafter"/>
</dbReference>
<dbReference type="GO" id="GO:0005737">
    <property type="term" value="C:cytoplasm"/>
    <property type="evidence" value="ECO:0007669"/>
    <property type="project" value="TreeGrafter"/>
</dbReference>
<evidence type="ECO:0000256" key="1">
    <source>
        <dbReference type="ARBA" id="ARBA00007119"/>
    </source>
</evidence>
<comment type="similarity">
    <text evidence="1">Belongs to the indoleamine 2,3-dioxygenase family.</text>
</comment>
<feature type="binding site" description="proximal binding residue" evidence="4">
    <location>
        <position position="402"/>
    </location>
    <ligand>
        <name>heme b</name>
        <dbReference type="ChEBI" id="CHEBI:60344"/>
    </ligand>
    <ligandPart>
        <name>Fe</name>
        <dbReference type="ChEBI" id="CHEBI:18248"/>
    </ligandPart>
</feature>
<evidence type="ECO:0000313" key="6">
    <source>
        <dbReference type="Proteomes" id="UP001212997"/>
    </source>
</evidence>
<protein>
    <recommendedName>
        <fullName evidence="7">Indoleamine 2,3-dioxygenase</fullName>
    </recommendedName>
</protein>
<evidence type="ECO:0000256" key="4">
    <source>
        <dbReference type="PIRSR" id="PIRSR600898-1"/>
    </source>
</evidence>
<comment type="caution">
    <text evidence="5">The sequence shown here is derived from an EMBL/GenBank/DDBJ whole genome shotgun (WGS) entry which is preliminary data.</text>
</comment>
<dbReference type="InterPro" id="IPR037217">
    <property type="entry name" value="Trp/Indoleamine_2_3_dOase-like"/>
</dbReference>
<gene>
    <name evidence="5" type="ORF">NLI96_g2453</name>
</gene>
<keyword evidence="2 4" id="KW-0479">Metal-binding</keyword>
<dbReference type="InterPro" id="IPR000898">
    <property type="entry name" value="Indolamine_dOase"/>
</dbReference>
<dbReference type="GO" id="GO:0034354">
    <property type="term" value="P:'de novo' NAD+ biosynthetic process from L-tryptophan"/>
    <property type="evidence" value="ECO:0007669"/>
    <property type="project" value="TreeGrafter"/>
</dbReference>
<organism evidence="5 6">
    <name type="scientific">Meripilus lineatus</name>
    <dbReference type="NCBI Taxonomy" id="2056292"/>
    <lineage>
        <taxon>Eukaryota</taxon>
        <taxon>Fungi</taxon>
        <taxon>Dikarya</taxon>
        <taxon>Basidiomycota</taxon>
        <taxon>Agaricomycotina</taxon>
        <taxon>Agaricomycetes</taxon>
        <taxon>Polyporales</taxon>
        <taxon>Meripilaceae</taxon>
        <taxon>Meripilus</taxon>
    </lineage>
</organism>
<accession>A0AAD5YHH2</accession>
<keyword evidence="6" id="KW-1185">Reference proteome</keyword>
<dbReference type="PANTHER" id="PTHR28657:SF5">
    <property type="entry name" value="INDOLEAMINE 2,3-DIOXYGENASE"/>
    <property type="match status" value="1"/>
</dbReference>
<dbReference type="EMBL" id="JANAWD010000055">
    <property type="protein sequence ID" value="KAJ3488997.1"/>
    <property type="molecule type" value="Genomic_DNA"/>
</dbReference>